<dbReference type="EMBL" id="UPTC01001915">
    <property type="protein sequence ID" value="VBB32766.1"/>
    <property type="molecule type" value="Genomic_DNA"/>
</dbReference>
<evidence type="ECO:0000256" key="2">
    <source>
        <dbReference type="SAM" id="MobiDB-lite"/>
    </source>
</evidence>
<feature type="compositionally biased region" description="Polar residues" evidence="2">
    <location>
        <begin position="13"/>
        <end position="26"/>
    </location>
</feature>
<keyword evidence="4" id="KW-1185">Reference proteome</keyword>
<feature type="compositionally biased region" description="Basic and acidic residues" evidence="2">
    <location>
        <begin position="1"/>
        <end position="10"/>
    </location>
</feature>
<evidence type="ECO:0000313" key="4">
    <source>
        <dbReference type="Proteomes" id="UP000276991"/>
    </source>
</evidence>
<protein>
    <submittedName>
        <fullName evidence="3">Uncharacterized protein</fullName>
    </submittedName>
</protein>
<sequence>MERKDKERRSSILKPQQPVNNENGELSTTITSTAKRRVSFHTVRIVQEFDAECSEIIHSPHNEPMKLYDTTSSDGLTSDQVSGCESKDGCAAEKNTNKLNHTLENFMPVTTSTPLLRLKGLSDLSDNSTHADGDANGDMIYAFMLKLCYAEICNPTQSHDITRKEETNDALEHILEETIQNEKLDVLDVESMDVSNSDHLSPVTADATRKLFGQSAVFRHFNSPNQQSGVYDETLASNATRLIFKAGESNRRQSEVTNDELKVDTEKPSVIPSYAGTADMDISSGDGQIFEVATDVSSKQITAASDVADESTNILFRTSSVGKDAERSNHKVDSKSIVMVDDTQTLNGISSNIESMTPQVNVACDLPMKSAHNTDQVAHSADDIVLELSSQLNRQHISSEFLPSVRKTALQSPAALPKKKIRLFSPKVILPPKTSTLLFGSPRVGAAKIASSPVEKAGLVNTPENAASIDKSTDKVLTEIKHRLRRSLNHSGIFTLSELSAADNVGMLYDIPMPEPLLHSDELDDQVSTAESFDAEVHTAIEQSYVESSSLSSRHSEIITAALGNESSFLTSRVDTVGFNINFRTIPCLRIKPNDQPQIVELKQLATTNLRKRIAEVVDRCKGLISTELPNCDNKKIAECIRTLNPRKLSKKEAIWFDVCYLMAQREWFVLRAKLAKLTNEKLDELLLETKAESDQKKQLAQCVEDYQRNYCEVMQHYAQLKSLDEAVDNEVQNEMKLDELTQAKRVGRLEIVQKELELTKKQGAYVKVLLKEYDRTKSAMEAQMAKKIAQQAEFLRKYDEDIAEYRELLTGKQQKD</sequence>
<feature type="region of interest" description="Disordered" evidence="2">
    <location>
        <begin position="1"/>
        <end position="26"/>
    </location>
</feature>
<dbReference type="OrthoDB" id="5834495at2759"/>
<dbReference type="AlphaFoldDB" id="A0A498SLR2"/>
<keyword evidence="1" id="KW-0175">Coiled coil</keyword>
<dbReference type="Proteomes" id="UP000276991">
    <property type="component" value="Unassembled WGS sequence"/>
</dbReference>
<evidence type="ECO:0000313" key="3">
    <source>
        <dbReference type="EMBL" id="VBB32766.1"/>
    </source>
</evidence>
<organism evidence="3 4">
    <name type="scientific">Acanthocheilonema viteae</name>
    <name type="common">Filarial nematode worm</name>
    <name type="synonym">Dipetalonema viteae</name>
    <dbReference type="NCBI Taxonomy" id="6277"/>
    <lineage>
        <taxon>Eukaryota</taxon>
        <taxon>Metazoa</taxon>
        <taxon>Ecdysozoa</taxon>
        <taxon>Nematoda</taxon>
        <taxon>Chromadorea</taxon>
        <taxon>Rhabditida</taxon>
        <taxon>Spirurina</taxon>
        <taxon>Spiruromorpha</taxon>
        <taxon>Filarioidea</taxon>
        <taxon>Onchocercidae</taxon>
        <taxon>Acanthocheilonema</taxon>
    </lineage>
</organism>
<name>A0A498SLR2_ACAVI</name>
<feature type="coiled-coil region" evidence="1">
    <location>
        <begin position="771"/>
        <end position="816"/>
    </location>
</feature>
<evidence type="ECO:0000256" key="1">
    <source>
        <dbReference type="SAM" id="Coils"/>
    </source>
</evidence>
<proteinExistence type="predicted"/>
<accession>A0A498SLR2</accession>
<reference evidence="3 4" key="1">
    <citation type="submission" date="2018-08" db="EMBL/GenBank/DDBJ databases">
        <authorList>
            <person name="Laetsch R D."/>
            <person name="Stevens L."/>
            <person name="Kumar S."/>
            <person name="Blaxter L. M."/>
        </authorList>
    </citation>
    <scope>NUCLEOTIDE SEQUENCE [LARGE SCALE GENOMIC DNA]</scope>
</reference>
<gene>
    <name evidence="3" type="ORF">NAV_LOCUS7557</name>
</gene>